<accession>A0AAN6Y1V9</accession>
<dbReference type="Proteomes" id="UP001301769">
    <property type="component" value="Unassembled WGS sequence"/>
</dbReference>
<comment type="subcellular location">
    <subcellularLocation>
        <location evidence="1">Cell membrane</location>
        <topology evidence="1">Multi-pass membrane protein</topology>
    </subcellularLocation>
</comment>
<evidence type="ECO:0000313" key="18">
    <source>
        <dbReference type="Proteomes" id="UP001301769"/>
    </source>
</evidence>
<evidence type="ECO:0000256" key="12">
    <source>
        <dbReference type="ARBA" id="ARBA00031989"/>
    </source>
</evidence>
<feature type="region of interest" description="Disordered" evidence="14">
    <location>
        <begin position="1"/>
        <end position="22"/>
    </location>
</feature>
<keyword evidence="3" id="KW-0813">Transport</keyword>
<keyword evidence="9" id="KW-0406">Ion transport</keyword>
<evidence type="ECO:0000256" key="6">
    <source>
        <dbReference type="ARBA" id="ARBA00022882"/>
    </source>
</evidence>
<feature type="compositionally biased region" description="Low complexity" evidence="14">
    <location>
        <begin position="6"/>
        <end position="22"/>
    </location>
</feature>
<feature type="transmembrane region" description="Helical" evidence="15">
    <location>
        <begin position="98"/>
        <end position="122"/>
    </location>
</feature>
<evidence type="ECO:0000256" key="1">
    <source>
        <dbReference type="ARBA" id="ARBA00004651"/>
    </source>
</evidence>
<evidence type="ECO:0000256" key="8">
    <source>
        <dbReference type="ARBA" id="ARBA00023054"/>
    </source>
</evidence>
<keyword evidence="18" id="KW-1185">Reference proteome</keyword>
<dbReference type="InterPro" id="IPR027359">
    <property type="entry name" value="Volt_channel_dom_sf"/>
</dbReference>
<keyword evidence="5 15" id="KW-0812">Transmembrane</keyword>
<feature type="transmembrane region" description="Helical" evidence="15">
    <location>
        <begin position="128"/>
        <end position="147"/>
    </location>
</feature>
<dbReference type="Gene3D" id="1.20.120.350">
    <property type="entry name" value="Voltage-gated potassium channels. Chain C"/>
    <property type="match status" value="1"/>
</dbReference>
<dbReference type="PANTHER" id="PTHR46480">
    <property type="entry name" value="F20B24.22"/>
    <property type="match status" value="1"/>
</dbReference>
<evidence type="ECO:0000256" key="5">
    <source>
        <dbReference type="ARBA" id="ARBA00022692"/>
    </source>
</evidence>
<reference evidence="17" key="1">
    <citation type="journal article" date="2023" name="Mol. Phylogenet. Evol.">
        <title>Genome-scale phylogeny and comparative genomics of the fungal order Sordariales.</title>
        <authorList>
            <person name="Hensen N."/>
            <person name="Bonometti L."/>
            <person name="Westerberg I."/>
            <person name="Brannstrom I.O."/>
            <person name="Guillou S."/>
            <person name="Cros-Aarteil S."/>
            <person name="Calhoun S."/>
            <person name="Haridas S."/>
            <person name="Kuo A."/>
            <person name="Mondo S."/>
            <person name="Pangilinan J."/>
            <person name="Riley R."/>
            <person name="LaButti K."/>
            <person name="Andreopoulos B."/>
            <person name="Lipzen A."/>
            <person name="Chen C."/>
            <person name="Yan M."/>
            <person name="Daum C."/>
            <person name="Ng V."/>
            <person name="Clum A."/>
            <person name="Steindorff A."/>
            <person name="Ohm R.A."/>
            <person name="Martin F."/>
            <person name="Silar P."/>
            <person name="Natvig D.O."/>
            <person name="Lalanne C."/>
            <person name="Gautier V."/>
            <person name="Ament-Velasquez S.L."/>
            <person name="Kruys A."/>
            <person name="Hutchinson M.I."/>
            <person name="Powell A.J."/>
            <person name="Barry K."/>
            <person name="Miller A.N."/>
            <person name="Grigoriev I.V."/>
            <person name="Debuchy R."/>
            <person name="Gladieux P."/>
            <person name="Hiltunen Thoren M."/>
            <person name="Johannesson H."/>
        </authorList>
    </citation>
    <scope>NUCLEOTIDE SEQUENCE</scope>
    <source>
        <strain evidence="17">PSN293</strain>
    </source>
</reference>
<dbReference type="CDD" id="cd14686">
    <property type="entry name" value="bZIP"/>
    <property type="match status" value="1"/>
</dbReference>
<evidence type="ECO:0000256" key="7">
    <source>
        <dbReference type="ARBA" id="ARBA00022989"/>
    </source>
</evidence>
<dbReference type="EMBL" id="MU858157">
    <property type="protein sequence ID" value="KAK4211098.1"/>
    <property type="molecule type" value="Genomic_DNA"/>
</dbReference>
<feature type="coiled-coil region" evidence="13">
    <location>
        <begin position="175"/>
        <end position="209"/>
    </location>
</feature>
<feature type="domain" description="Ion transport" evidence="16">
    <location>
        <begin position="69"/>
        <end position="172"/>
    </location>
</feature>
<name>A0AAN6Y1V9_9PEZI</name>
<comment type="caution">
    <text evidence="17">The sequence shown here is derived from an EMBL/GenBank/DDBJ whole genome shotgun (WGS) entry which is preliminary data.</text>
</comment>
<dbReference type="GO" id="GO:0030171">
    <property type="term" value="F:voltage-gated proton channel activity"/>
    <property type="evidence" value="ECO:0007669"/>
    <property type="project" value="InterPro"/>
</dbReference>
<dbReference type="AlphaFoldDB" id="A0AAN6Y1V9"/>
<keyword evidence="11" id="KW-0407">Ion channel</keyword>
<evidence type="ECO:0000259" key="16">
    <source>
        <dbReference type="Pfam" id="PF00520"/>
    </source>
</evidence>
<feature type="transmembrane region" description="Helical" evidence="15">
    <location>
        <begin position="56"/>
        <end position="77"/>
    </location>
</feature>
<dbReference type="Pfam" id="PF00520">
    <property type="entry name" value="Ion_trans"/>
    <property type="match status" value="1"/>
</dbReference>
<organism evidence="17 18">
    <name type="scientific">Rhypophila decipiens</name>
    <dbReference type="NCBI Taxonomy" id="261697"/>
    <lineage>
        <taxon>Eukaryota</taxon>
        <taxon>Fungi</taxon>
        <taxon>Dikarya</taxon>
        <taxon>Ascomycota</taxon>
        <taxon>Pezizomycotina</taxon>
        <taxon>Sordariomycetes</taxon>
        <taxon>Sordariomycetidae</taxon>
        <taxon>Sordariales</taxon>
        <taxon>Naviculisporaceae</taxon>
        <taxon>Rhypophila</taxon>
    </lineage>
</organism>
<dbReference type="GO" id="GO:0005886">
    <property type="term" value="C:plasma membrane"/>
    <property type="evidence" value="ECO:0007669"/>
    <property type="project" value="UniProtKB-SubCell"/>
</dbReference>
<dbReference type="GO" id="GO:0034702">
    <property type="term" value="C:monoatomic ion channel complex"/>
    <property type="evidence" value="ECO:0007669"/>
    <property type="project" value="UniProtKB-KW"/>
</dbReference>
<proteinExistence type="predicted"/>
<evidence type="ECO:0000256" key="4">
    <source>
        <dbReference type="ARBA" id="ARBA00022475"/>
    </source>
</evidence>
<evidence type="ECO:0000256" key="3">
    <source>
        <dbReference type="ARBA" id="ARBA00022448"/>
    </source>
</evidence>
<keyword evidence="8 13" id="KW-0175">Coiled coil</keyword>
<gene>
    <name evidence="17" type="ORF">QBC37DRAFT_427551</name>
</gene>
<evidence type="ECO:0000256" key="15">
    <source>
        <dbReference type="SAM" id="Phobius"/>
    </source>
</evidence>
<protein>
    <recommendedName>
        <fullName evidence="2">Voltage-gated hydrogen channel 1</fullName>
    </recommendedName>
    <alternativeName>
        <fullName evidence="12">Hydrogen voltage-gated channel 1</fullName>
    </alternativeName>
</protein>
<evidence type="ECO:0000256" key="13">
    <source>
        <dbReference type="SAM" id="Coils"/>
    </source>
</evidence>
<evidence type="ECO:0000256" key="2">
    <source>
        <dbReference type="ARBA" id="ARBA00015897"/>
    </source>
</evidence>
<evidence type="ECO:0000256" key="11">
    <source>
        <dbReference type="ARBA" id="ARBA00023303"/>
    </source>
</evidence>
<keyword evidence="7 15" id="KW-1133">Transmembrane helix</keyword>
<keyword evidence="4" id="KW-1003">Cell membrane</keyword>
<keyword evidence="10 15" id="KW-0472">Membrane</keyword>
<reference evidence="17" key="2">
    <citation type="submission" date="2023-05" db="EMBL/GenBank/DDBJ databases">
        <authorList>
            <consortium name="Lawrence Berkeley National Laboratory"/>
            <person name="Steindorff A."/>
            <person name="Hensen N."/>
            <person name="Bonometti L."/>
            <person name="Westerberg I."/>
            <person name="Brannstrom I.O."/>
            <person name="Guillou S."/>
            <person name="Cros-Aarteil S."/>
            <person name="Calhoun S."/>
            <person name="Haridas S."/>
            <person name="Kuo A."/>
            <person name="Mondo S."/>
            <person name="Pangilinan J."/>
            <person name="Riley R."/>
            <person name="Labutti K."/>
            <person name="Andreopoulos B."/>
            <person name="Lipzen A."/>
            <person name="Chen C."/>
            <person name="Yanf M."/>
            <person name="Daum C."/>
            <person name="Ng V."/>
            <person name="Clum A."/>
            <person name="Ohm R."/>
            <person name="Martin F."/>
            <person name="Silar P."/>
            <person name="Natvig D."/>
            <person name="Lalanne C."/>
            <person name="Gautier V."/>
            <person name="Ament-Velasquez S.L."/>
            <person name="Kruys A."/>
            <person name="Hutchinson M.I."/>
            <person name="Powell A.J."/>
            <person name="Barry K."/>
            <person name="Miller A.N."/>
            <person name="Grigoriev I.V."/>
            <person name="Debuchy R."/>
            <person name="Gladieux P."/>
            <person name="Thoren M.H."/>
            <person name="Johannesson H."/>
        </authorList>
    </citation>
    <scope>NUCLEOTIDE SEQUENCE</scope>
    <source>
        <strain evidence="17">PSN293</strain>
    </source>
</reference>
<dbReference type="PANTHER" id="PTHR46480:SF1">
    <property type="entry name" value="VOLTAGE-GATED HYDROGEN CHANNEL 1"/>
    <property type="match status" value="1"/>
</dbReference>
<keyword evidence="6" id="KW-0851">Voltage-gated channel</keyword>
<sequence>MENNRNDTTSPSSNDDNDDYGYFSSREPLLAISNQAQIKNREGQKRTREVLESKPMHYVILGLVALDVTAILADIFITLIACDLGKKDEEWIEWSEEILYFVGLVFSSLFLVELMASVWVFGTSFFKDWFHCFDAFIIITSFVVDILTRGIVEQIASLVIILRLWRLVKIVEELSVGASEQMEEIEAKVVELEAENTDLKMELARLRNGDEVSDGEL</sequence>
<evidence type="ECO:0000256" key="10">
    <source>
        <dbReference type="ARBA" id="ARBA00023136"/>
    </source>
</evidence>
<dbReference type="InterPro" id="IPR031846">
    <property type="entry name" value="Hvcn1"/>
</dbReference>
<evidence type="ECO:0000256" key="14">
    <source>
        <dbReference type="SAM" id="MobiDB-lite"/>
    </source>
</evidence>
<evidence type="ECO:0000313" key="17">
    <source>
        <dbReference type="EMBL" id="KAK4211098.1"/>
    </source>
</evidence>
<dbReference type="InterPro" id="IPR005821">
    <property type="entry name" value="Ion_trans_dom"/>
</dbReference>
<evidence type="ECO:0000256" key="9">
    <source>
        <dbReference type="ARBA" id="ARBA00023065"/>
    </source>
</evidence>